<protein>
    <recommendedName>
        <fullName evidence="4">Secreted protein</fullName>
    </recommendedName>
</protein>
<evidence type="ECO:0008006" key="4">
    <source>
        <dbReference type="Google" id="ProtNLM"/>
    </source>
</evidence>
<keyword evidence="1" id="KW-0732">Signal</keyword>
<dbReference type="Proteomes" id="UP000054721">
    <property type="component" value="Unassembled WGS sequence"/>
</dbReference>
<accession>A0A0V1KRY4</accession>
<comment type="caution">
    <text evidence="2">The sequence shown here is derived from an EMBL/GenBank/DDBJ whole genome shotgun (WGS) entry which is preliminary data.</text>
</comment>
<evidence type="ECO:0000313" key="3">
    <source>
        <dbReference type="Proteomes" id="UP000054721"/>
    </source>
</evidence>
<sequence>MKIFIIPKFYCLLYFFIIRLSCRAGSKDSSSRDCPLEPVLIISPSQSTPEPTCTRRLPSASVRRGWLSLTP</sequence>
<evidence type="ECO:0000313" key="2">
    <source>
        <dbReference type="EMBL" id="KRZ49692.1"/>
    </source>
</evidence>
<gene>
    <name evidence="2" type="ORF">T02_12108</name>
</gene>
<reference evidence="2 3" key="1">
    <citation type="submission" date="2015-05" db="EMBL/GenBank/DDBJ databases">
        <title>Evolution of Trichinella species and genotypes.</title>
        <authorList>
            <person name="Korhonen P.K."/>
            <person name="Edoardo P."/>
            <person name="Giuseppe L.R."/>
            <person name="Gasser R.B."/>
        </authorList>
    </citation>
    <scope>NUCLEOTIDE SEQUENCE [LARGE SCALE GENOMIC DNA]</scope>
    <source>
        <strain evidence="2">ISS10</strain>
    </source>
</reference>
<keyword evidence="3" id="KW-1185">Reference proteome</keyword>
<organism evidence="2 3">
    <name type="scientific">Trichinella nativa</name>
    <dbReference type="NCBI Taxonomy" id="6335"/>
    <lineage>
        <taxon>Eukaryota</taxon>
        <taxon>Metazoa</taxon>
        <taxon>Ecdysozoa</taxon>
        <taxon>Nematoda</taxon>
        <taxon>Enoplea</taxon>
        <taxon>Dorylaimia</taxon>
        <taxon>Trichinellida</taxon>
        <taxon>Trichinellidae</taxon>
        <taxon>Trichinella</taxon>
    </lineage>
</organism>
<feature type="signal peptide" evidence="1">
    <location>
        <begin position="1"/>
        <end position="24"/>
    </location>
</feature>
<evidence type="ECO:0000256" key="1">
    <source>
        <dbReference type="SAM" id="SignalP"/>
    </source>
</evidence>
<name>A0A0V1KRY4_9BILA</name>
<feature type="chain" id="PRO_5006881205" description="Secreted protein" evidence="1">
    <location>
        <begin position="25"/>
        <end position="71"/>
    </location>
</feature>
<proteinExistence type="predicted"/>
<dbReference type="EMBL" id="JYDW01000299">
    <property type="protein sequence ID" value="KRZ49692.1"/>
    <property type="molecule type" value="Genomic_DNA"/>
</dbReference>
<dbReference type="AlphaFoldDB" id="A0A0V1KRY4"/>